<evidence type="ECO:0000256" key="2">
    <source>
        <dbReference type="ARBA" id="ARBA00022555"/>
    </source>
</evidence>
<comment type="catalytic activity">
    <reaction evidence="7 8">
        <text>an N-acyl-L-alpha-aminoacyl-tRNA + H2O = an N-acyl-L-amino acid + a tRNA + H(+)</text>
        <dbReference type="Rhea" id="RHEA:54448"/>
        <dbReference type="Rhea" id="RHEA-COMP:10123"/>
        <dbReference type="Rhea" id="RHEA-COMP:13883"/>
        <dbReference type="ChEBI" id="CHEBI:15377"/>
        <dbReference type="ChEBI" id="CHEBI:15378"/>
        <dbReference type="ChEBI" id="CHEBI:59874"/>
        <dbReference type="ChEBI" id="CHEBI:78442"/>
        <dbReference type="ChEBI" id="CHEBI:138191"/>
        <dbReference type="EC" id="3.1.1.29"/>
    </reaction>
</comment>
<keyword evidence="4 7" id="KW-0694">RNA-binding</keyword>
<evidence type="ECO:0000256" key="8">
    <source>
        <dbReference type="RuleBase" id="RU000673"/>
    </source>
</evidence>
<feature type="site" description="Stabilizes the basic form of H active site to accept a proton" evidence="7">
    <location>
        <position position="92"/>
    </location>
</feature>
<feature type="binding site" evidence="7">
    <location>
        <position position="65"/>
    </location>
    <ligand>
        <name>tRNA</name>
        <dbReference type="ChEBI" id="CHEBI:17843"/>
    </ligand>
</feature>
<dbReference type="GO" id="GO:0006515">
    <property type="term" value="P:protein quality control for misfolded or incompletely synthesized proteins"/>
    <property type="evidence" value="ECO:0007669"/>
    <property type="project" value="UniProtKB-UniRule"/>
</dbReference>
<dbReference type="CDD" id="cd00462">
    <property type="entry name" value="PTH"/>
    <property type="match status" value="1"/>
</dbReference>
<dbReference type="GO" id="GO:0005737">
    <property type="term" value="C:cytoplasm"/>
    <property type="evidence" value="ECO:0007669"/>
    <property type="project" value="UniProtKB-SubCell"/>
</dbReference>
<protein>
    <recommendedName>
        <fullName evidence="6 7">Peptidyl-tRNA hydrolase</fullName>
        <shortName evidence="7">Pth</shortName>
        <ecNumber evidence="1 7">3.1.1.29</ecNumber>
    </recommendedName>
</protein>
<dbReference type="GO" id="GO:0072344">
    <property type="term" value="P:rescue of stalled ribosome"/>
    <property type="evidence" value="ECO:0007669"/>
    <property type="project" value="UniProtKB-UniRule"/>
</dbReference>
<keyword evidence="2 7" id="KW-0820">tRNA-binding</keyword>
<organism evidence="10 11">
    <name type="scientific">Aquifex aeolicus</name>
    <dbReference type="NCBI Taxonomy" id="63363"/>
    <lineage>
        <taxon>Bacteria</taxon>
        <taxon>Pseudomonadati</taxon>
        <taxon>Aquificota</taxon>
        <taxon>Aquificia</taxon>
        <taxon>Aquificales</taxon>
        <taxon>Aquificaceae</taxon>
        <taxon>Aquifex</taxon>
    </lineage>
</organism>
<comment type="similarity">
    <text evidence="5 7 9">Belongs to the PTH family.</text>
</comment>
<evidence type="ECO:0000256" key="3">
    <source>
        <dbReference type="ARBA" id="ARBA00022801"/>
    </source>
</evidence>
<evidence type="ECO:0000256" key="4">
    <source>
        <dbReference type="ARBA" id="ARBA00022884"/>
    </source>
</evidence>
<comment type="subunit">
    <text evidence="7">Monomer.</text>
</comment>
<evidence type="ECO:0000313" key="11">
    <source>
        <dbReference type="Proteomes" id="UP000606463"/>
    </source>
</evidence>
<dbReference type="GO" id="GO:0004045">
    <property type="term" value="F:peptidyl-tRNA hydrolase activity"/>
    <property type="evidence" value="ECO:0007669"/>
    <property type="project" value="UniProtKB-UniRule"/>
</dbReference>
<comment type="caution">
    <text evidence="10">The sequence shown here is derived from an EMBL/GenBank/DDBJ whole genome shotgun (WGS) entry which is preliminary data.</text>
</comment>
<keyword evidence="3 7" id="KW-0378">Hydrolase</keyword>
<dbReference type="Proteomes" id="UP000606463">
    <property type="component" value="Unassembled WGS sequence"/>
</dbReference>
<sequence length="189" mass="21668">MIRLIVGLGNPGERYRETRHNAGFMVIDHLTKRLKLRHYEECCFSHLYKKRVDGVDIYFAKPQTYMNLSGIAVKNLLNDLRLLPEEILVIHDDLDLPLGVTKIKFGGSSGGQKGVENIIKELGTKNFYRLRLGIGRPKEKREVVNYVLSPFSPEQRPLWERTVKKAGECVIRAITEGIEPAMNFCNRND</sequence>
<dbReference type="EC" id="3.1.1.29" evidence="1 7"/>
<feature type="site" description="Discriminates between blocked and unblocked aminoacyl-tRNA" evidence="7">
    <location>
        <position position="10"/>
    </location>
</feature>
<dbReference type="Gene3D" id="3.40.50.1470">
    <property type="entry name" value="Peptidyl-tRNA hydrolase"/>
    <property type="match status" value="1"/>
</dbReference>
<comment type="function">
    <text evidence="7">Hydrolyzes ribosome-free peptidyl-tRNAs (with 1 or more amino acids incorporated), which drop off the ribosome during protein synthesis, or as a result of ribosome stalling.</text>
</comment>
<dbReference type="InterPro" id="IPR018171">
    <property type="entry name" value="Pept_tRNA_hydro_CS"/>
</dbReference>
<feature type="binding site" evidence="7">
    <location>
        <position position="67"/>
    </location>
    <ligand>
        <name>tRNA</name>
        <dbReference type="ChEBI" id="CHEBI:17843"/>
    </ligand>
</feature>
<evidence type="ECO:0000313" key="10">
    <source>
        <dbReference type="EMBL" id="HIP97964.1"/>
    </source>
</evidence>
<dbReference type="GO" id="GO:0000049">
    <property type="term" value="F:tRNA binding"/>
    <property type="evidence" value="ECO:0007669"/>
    <property type="project" value="UniProtKB-UniRule"/>
</dbReference>
<feature type="binding site" evidence="7">
    <location>
        <position position="15"/>
    </location>
    <ligand>
        <name>tRNA</name>
        <dbReference type="ChEBI" id="CHEBI:17843"/>
    </ligand>
</feature>
<dbReference type="FunFam" id="3.40.50.1470:FF:000001">
    <property type="entry name" value="Peptidyl-tRNA hydrolase"/>
    <property type="match status" value="1"/>
</dbReference>
<comment type="caution">
    <text evidence="7">Lacks conserved residue(s) required for the propagation of feature annotation.</text>
</comment>
<dbReference type="EMBL" id="DQVE01000012">
    <property type="protein sequence ID" value="HIP97964.1"/>
    <property type="molecule type" value="Genomic_DNA"/>
</dbReference>
<dbReference type="InterPro" id="IPR001328">
    <property type="entry name" value="Pept_tRNA_hydro"/>
</dbReference>
<evidence type="ECO:0000256" key="6">
    <source>
        <dbReference type="ARBA" id="ARBA00050038"/>
    </source>
</evidence>
<comment type="function">
    <text evidence="7">Catalyzes the release of premature peptidyl moieties from peptidyl-tRNA molecules trapped in stalled 50S ribosomal subunits, and thus maintains levels of free tRNAs and 50S ribosomes.</text>
</comment>
<dbReference type="InterPro" id="IPR036416">
    <property type="entry name" value="Pept_tRNA_hydro_sf"/>
</dbReference>
<evidence type="ECO:0000256" key="1">
    <source>
        <dbReference type="ARBA" id="ARBA00013260"/>
    </source>
</evidence>
<gene>
    <name evidence="7" type="primary">pth</name>
    <name evidence="10" type="ORF">EYH37_01160</name>
</gene>
<dbReference type="SUPFAM" id="SSF53178">
    <property type="entry name" value="Peptidyl-tRNA hydrolase-like"/>
    <property type="match status" value="1"/>
</dbReference>
<dbReference type="HAMAP" id="MF_00083">
    <property type="entry name" value="Pept_tRNA_hydro_bact"/>
    <property type="match status" value="1"/>
</dbReference>
<evidence type="ECO:0000256" key="5">
    <source>
        <dbReference type="ARBA" id="ARBA00038063"/>
    </source>
</evidence>
<dbReference type="PANTHER" id="PTHR17224">
    <property type="entry name" value="PEPTIDYL-TRNA HYDROLASE"/>
    <property type="match status" value="1"/>
</dbReference>
<dbReference type="AlphaFoldDB" id="A0A9D0YP47"/>
<proteinExistence type="inferred from homology"/>
<comment type="subcellular location">
    <subcellularLocation>
        <location evidence="7">Cytoplasm</location>
    </subcellularLocation>
</comment>
<name>A0A9D0YP47_AQUAO</name>
<dbReference type="Pfam" id="PF01195">
    <property type="entry name" value="Pept_tRNA_hydro"/>
    <property type="match status" value="1"/>
</dbReference>
<feature type="active site" description="Proton acceptor" evidence="7">
    <location>
        <position position="20"/>
    </location>
</feature>
<dbReference type="PANTHER" id="PTHR17224:SF1">
    <property type="entry name" value="PEPTIDYL-TRNA HYDROLASE"/>
    <property type="match status" value="1"/>
</dbReference>
<evidence type="ECO:0000256" key="9">
    <source>
        <dbReference type="RuleBase" id="RU004320"/>
    </source>
</evidence>
<dbReference type="NCBIfam" id="TIGR00447">
    <property type="entry name" value="pth"/>
    <property type="match status" value="1"/>
</dbReference>
<accession>A0A9D0YP47</accession>
<keyword evidence="7" id="KW-0963">Cytoplasm</keyword>
<dbReference type="PROSITE" id="PS01195">
    <property type="entry name" value="PEPT_TRNA_HYDROL_1"/>
    <property type="match status" value="1"/>
</dbReference>
<reference evidence="10" key="1">
    <citation type="journal article" date="2020" name="ISME J.">
        <title>Gammaproteobacteria mediating utilization of methyl-, sulfur- and petroleum organic compounds in deep ocean hydrothermal plumes.</title>
        <authorList>
            <person name="Zhou Z."/>
            <person name="Liu Y."/>
            <person name="Pan J."/>
            <person name="Cron B.R."/>
            <person name="Toner B.M."/>
            <person name="Anantharaman K."/>
            <person name="Breier J.A."/>
            <person name="Dick G.J."/>
            <person name="Li M."/>
        </authorList>
    </citation>
    <scope>NUCLEOTIDE SEQUENCE</scope>
    <source>
        <strain evidence="10">SZUA-1501</strain>
    </source>
</reference>
<evidence type="ECO:0000256" key="7">
    <source>
        <dbReference type="HAMAP-Rule" id="MF_00083"/>
    </source>
</evidence>